<evidence type="ECO:0000256" key="1">
    <source>
        <dbReference type="SAM" id="MobiDB-lite"/>
    </source>
</evidence>
<sequence length="145" mass="16088">MYNDKYDAERRLLAKRSPPTTGQRMRCGEFDSLDATRRPDIIRVTGGPRGRSTDRLDRNAFTGVAVSDKRGAVTTVQHFVKRRNRELGRSVKPGPRIRGSTIYSIRLVDRHCAPRRPPGYIDCDSNLNFGADCGPDEGAVAAVAD</sequence>
<dbReference type="AlphaFoldDB" id="A0AAN9TH31"/>
<name>A0AAN9TH31_9HEMI</name>
<keyword evidence="3" id="KW-1185">Reference proteome</keyword>
<dbReference type="Proteomes" id="UP001367676">
    <property type="component" value="Unassembled WGS sequence"/>
</dbReference>
<feature type="region of interest" description="Disordered" evidence="1">
    <location>
        <begin position="1"/>
        <end position="26"/>
    </location>
</feature>
<evidence type="ECO:0000313" key="2">
    <source>
        <dbReference type="EMBL" id="KAK7573442.1"/>
    </source>
</evidence>
<protein>
    <submittedName>
        <fullName evidence="2">Uncharacterized protein</fullName>
    </submittedName>
</protein>
<dbReference type="EMBL" id="JBBCAQ010000037">
    <property type="protein sequence ID" value="KAK7573442.1"/>
    <property type="molecule type" value="Genomic_DNA"/>
</dbReference>
<proteinExistence type="predicted"/>
<reference evidence="2 3" key="1">
    <citation type="submission" date="2024-03" db="EMBL/GenBank/DDBJ databases">
        <title>Adaptation during the transition from Ophiocordyceps entomopathogen to insect associate is accompanied by gene loss and intensified selection.</title>
        <authorList>
            <person name="Ward C.M."/>
            <person name="Onetto C.A."/>
            <person name="Borneman A.R."/>
        </authorList>
    </citation>
    <scope>NUCLEOTIDE SEQUENCE [LARGE SCALE GENOMIC DNA]</scope>
    <source>
        <strain evidence="2">AWRI1</strain>
        <tissue evidence="2">Single Adult Female</tissue>
    </source>
</reference>
<feature type="compositionally biased region" description="Basic and acidic residues" evidence="1">
    <location>
        <begin position="1"/>
        <end position="12"/>
    </location>
</feature>
<gene>
    <name evidence="2" type="ORF">V9T40_010633</name>
</gene>
<evidence type="ECO:0000313" key="3">
    <source>
        <dbReference type="Proteomes" id="UP001367676"/>
    </source>
</evidence>
<organism evidence="2 3">
    <name type="scientific">Parthenolecanium corni</name>
    <dbReference type="NCBI Taxonomy" id="536013"/>
    <lineage>
        <taxon>Eukaryota</taxon>
        <taxon>Metazoa</taxon>
        <taxon>Ecdysozoa</taxon>
        <taxon>Arthropoda</taxon>
        <taxon>Hexapoda</taxon>
        <taxon>Insecta</taxon>
        <taxon>Pterygota</taxon>
        <taxon>Neoptera</taxon>
        <taxon>Paraneoptera</taxon>
        <taxon>Hemiptera</taxon>
        <taxon>Sternorrhyncha</taxon>
        <taxon>Coccoidea</taxon>
        <taxon>Coccidae</taxon>
        <taxon>Parthenolecanium</taxon>
    </lineage>
</organism>
<comment type="caution">
    <text evidence="2">The sequence shown here is derived from an EMBL/GenBank/DDBJ whole genome shotgun (WGS) entry which is preliminary data.</text>
</comment>
<accession>A0AAN9TH31</accession>